<dbReference type="OrthoDB" id="10431811at2759"/>
<protein>
    <submittedName>
        <fullName evidence="1">Uncharacterized protein</fullName>
    </submittedName>
</protein>
<gene>
    <name evidence="1" type="ORF">CYME_CML343C</name>
</gene>
<dbReference type="EMBL" id="AP006494">
    <property type="protein sequence ID" value="BAM80715.1"/>
    <property type="molecule type" value="Genomic_DNA"/>
</dbReference>
<dbReference type="KEGG" id="cme:CYME_CML343C"/>
<sequence>MAGSVTDDRSRVLEENGLWETFETLRRARLPSSCLGHVADLTEVLALPFRPHCRAGSLLEVALQLEAHAGVPLAAFDPQLLQSIRLSELLPEGSLSGADKPSTGSDTTELASLAVWQPAWLEERQQPEYAPLLKTRRRRLRQLERHTQA</sequence>
<proteinExistence type="predicted"/>
<organism evidence="1 2">
    <name type="scientific">Cyanidioschyzon merolae (strain NIES-3377 / 10D)</name>
    <name type="common">Unicellular red alga</name>
    <dbReference type="NCBI Taxonomy" id="280699"/>
    <lineage>
        <taxon>Eukaryota</taxon>
        <taxon>Rhodophyta</taxon>
        <taxon>Bangiophyceae</taxon>
        <taxon>Cyanidiales</taxon>
        <taxon>Cyanidiaceae</taxon>
        <taxon>Cyanidioschyzon</taxon>
    </lineage>
</organism>
<evidence type="ECO:0000313" key="2">
    <source>
        <dbReference type="Proteomes" id="UP000007014"/>
    </source>
</evidence>
<dbReference type="RefSeq" id="XP_005536751.1">
    <property type="nucleotide sequence ID" value="XM_005536694.1"/>
</dbReference>
<reference evidence="1 2" key="2">
    <citation type="journal article" date="2007" name="BMC Biol.">
        <title>A 100%-complete sequence reveals unusually simple genomic features in the hot-spring red alga Cyanidioschyzon merolae.</title>
        <authorList>
            <person name="Nozaki H."/>
            <person name="Takano H."/>
            <person name="Misumi O."/>
            <person name="Terasawa K."/>
            <person name="Matsuzaki M."/>
            <person name="Maruyama S."/>
            <person name="Nishida K."/>
            <person name="Yagisawa F."/>
            <person name="Yoshida Y."/>
            <person name="Fujiwara T."/>
            <person name="Takio S."/>
            <person name="Tamura K."/>
            <person name="Chung S.J."/>
            <person name="Nakamura S."/>
            <person name="Kuroiwa H."/>
            <person name="Tanaka K."/>
            <person name="Sato N."/>
            <person name="Kuroiwa T."/>
        </authorList>
    </citation>
    <scope>NUCLEOTIDE SEQUENCE [LARGE SCALE GENOMIC DNA]</scope>
    <source>
        <strain evidence="1 2">10D</strain>
    </source>
</reference>
<keyword evidence="2" id="KW-1185">Reference proteome</keyword>
<reference evidence="1 2" key="1">
    <citation type="journal article" date="2004" name="Nature">
        <title>Genome sequence of the ultrasmall unicellular red alga Cyanidioschyzon merolae 10D.</title>
        <authorList>
            <person name="Matsuzaki M."/>
            <person name="Misumi O."/>
            <person name="Shin-i T."/>
            <person name="Maruyama S."/>
            <person name="Takahara M."/>
            <person name="Miyagishima S."/>
            <person name="Mori T."/>
            <person name="Nishida K."/>
            <person name="Yagisawa F."/>
            <person name="Nishida K."/>
            <person name="Yoshida Y."/>
            <person name="Nishimura Y."/>
            <person name="Nakao S."/>
            <person name="Kobayashi T."/>
            <person name="Momoyama Y."/>
            <person name="Higashiyama T."/>
            <person name="Minoda A."/>
            <person name="Sano M."/>
            <person name="Nomoto H."/>
            <person name="Oishi K."/>
            <person name="Hayashi H."/>
            <person name="Ohta F."/>
            <person name="Nishizaka S."/>
            <person name="Haga S."/>
            <person name="Miura S."/>
            <person name="Morishita T."/>
            <person name="Kabeya Y."/>
            <person name="Terasawa K."/>
            <person name="Suzuki Y."/>
            <person name="Ishii Y."/>
            <person name="Asakawa S."/>
            <person name="Takano H."/>
            <person name="Ohta N."/>
            <person name="Kuroiwa H."/>
            <person name="Tanaka K."/>
            <person name="Shimizu N."/>
            <person name="Sugano S."/>
            <person name="Sato N."/>
            <person name="Nozaki H."/>
            <person name="Ogasawara N."/>
            <person name="Kohara Y."/>
            <person name="Kuroiwa T."/>
        </authorList>
    </citation>
    <scope>NUCLEOTIDE SEQUENCE [LARGE SCALE GENOMIC DNA]</scope>
    <source>
        <strain evidence="1 2">10D</strain>
    </source>
</reference>
<dbReference type="GeneID" id="16994810"/>
<name>M1V5I2_CYAM1</name>
<evidence type="ECO:0000313" key="1">
    <source>
        <dbReference type="EMBL" id="BAM80715.1"/>
    </source>
</evidence>
<dbReference type="AlphaFoldDB" id="M1V5I2"/>
<dbReference type="Proteomes" id="UP000007014">
    <property type="component" value="Chromosome 12"/>
</dbReference>
<accession>M1V5I2</accession>